<accession>A0A1B1Y8M7</accession>
<feature type="active site" description="Proton acceptor" evidence="6">
    <location>
        <position position="76"/>
    </location>
</feature>
<evidence type="ECO:0000256" key="1">
    <source>
        <dbReference type="ARBA" id="ARBA00022679"/>
    </source>
</evidence>
<feature type="binding site" evidence="6">
    <location>
        <position position="81"/>
    </location>
    <ligand>
        <name>NAD(+)</name>
        <dbReference type="ChEBI" id="CHEBI:57540"/>
    </ligand>
</feature>
<comment type="cofactor">
    <cofactor evidence="6">
        <name>a divalent metal cation</name>
        <dbReference type="ChEBI" id="CHEBI:60240"/>
    </cofactor>
</comment>
<keyword evidence="6" id="KW-0067">ATP-binding</keyword>
<comment type="catalytic activity">
    <reaction evidence="5 6">
        <text>NAD(+) + ATP = ADP + NADP(+) + H(+)</text>
        <dbReference type="Rhea" id="RHEA:18629"/>
        <dbReference type="ChEBI" id="CHEBI:15378"/>
        <dbReference type="ChEBI" id="CHEBI:30616"/>
        <dbReference type="ChEBI" id="CHEBI:57540"/>
        <dbReference type="ChEBI" id="CHEBI:58349"/>
        <dbReference type="ChEBI" id="CHEBI:456216"/>
        <dbReference type="EC" id="2.7.1.23"/>
    </reaction>
</comment>
<dbReference type="GO" id="GO:0005737">
    <property type="term" value="C:cytoplasm"/>
    <property type="evidence" value="ECO:0007669"/>
    <property type="project" value="UniProtKB-SubCell"/>
</dbReference>
<keyword evidence="8" id="KW-1185">Reference proteome</keyword>
<comment type="function">
    <text evidence="6">Involved in the regulation of the intracellular balance of NAD and NADP, and is a key enzyme in the biosynthesis of NADP. Catalyzes specifically the phosphorylation on 2'-hydroxyl of the adenosine moiety of NAD to yield NADP.</text>
</comment>
<keyword evidence="6" id="KW-0547">Nucleotide-binding</keyword>
<dbReference type="Pfam" id="PF01513">
    <property type="entry name" value="NAD_kinase"/>
    <property type="match status" value="1"/>
</dbReference>
<dbReference type="STRING" id="1790137.AXE80_12965"/>
<feature type="binding site" evidence="6">
    <location>
        <position position="216"/>
    </location>
    <ligand>
        <name>NAD(+)</name>
        <dbReference type="ChEBI" id="CHEBI:57540"/>
    </ligand>
</feature>
<dbReference type="EC" id="2.7.1.23" evidence="6"/>
<dbReference type="InterPro" id="IPR017438">
    <property type="entry name" value="ATP-NAD_kinase_N"/>
</dbReference>
<keyword evidence="3 6" id="KW-0521">NADP</keyword>
<comment type="similarity">
    <text evidence="6">Belongs to the NAD kinase family.</text>
</comment>
<dbReference type="RefSeq" id="WP_068828055.1">
    <property type="nucleotide sequence ID" value="NZ_CP014224.1"/>
</dbReference>
<dbReference type="Proteomes" id="UP000092967">
    <property type="component" value="Chromosome"/>
</dbReference>
<dbReference type="AlphaFoldDB" id="A0A1B1Y8M7"/>
<gene>
    <name evidence="7" type="primary">ppnK</name>
    <name evidence="6" type="synonym">nadK</name>
    <name evidence="7" type="ORF">AXE80_12965</name>
</gene>
<dbReference type="Gene3D" id="3.40.50.10330">
    <property type="entry name" value="Probable inorganic polyphosphate/atp-NAD kinase, domain 1"/>
    <property type="match status" value="1"/>
</dbReference>
<dbReference type="InterPro" id="IPR017437">
    <property type="entry name" value="ATP-NAD_kinase_PpnK-typ_C"/>
</dbReference>
<evidence type="ECO:0000313" key="7">
    <source>
        <dbReference type="EMBL" id="ANW97140.1"/>
    </source>
</evidence>
<reference evidence="7 8" key="1">
    <citation type="submission" date="2016-02" db="EMBL/GenBank/DDBJ databases">
        <authorList>
            <person name="Wen L."/>
            <person name="He K."/>
            <person name="Yang H."/>
        </authorList>
    </citation>
    <scope>NUCLEOTIDE SEQUENCE [LARGE SCALE GENOMIC DNA]</scope>
    <source>
        <strain evidence="7 8">CZ1127</strain>
    </source>
</reference>
<dbReference type="EMBL" id="CP014224">
    <property type="protein sequence ID" value="ANW97140.1"/>
    <property type="molecule type" value="Genomic_DNA"/>
</dbReference>
<dbReference type="OrthoDB" id="9774737at2"/>
<dbReference type="Pfam" id="PF20143">
    <property type="entry name" value="NAD_kinase_C"/>
    <property type="match status" value="1"/>
</dbReference>
<evidence type="ECO:0000313" key="8">
    <source>
        <dbReference type="Proteomes" id="UP000092967"/>
    </source>
</evidence>
<feature type="binding site" evidence="6">
    <location>
        <begin position="192"/>
        <end position="197"/>
    </location>
    <ligand>
        <name>NAD(+)</name>
        <dbReference type="ChEBI" id="CHEBI:57540"/>
    </ligand>
</feature>
<dbReference type="InterPro" id="IPR002504">
    <property type="entry name" value="NADK"/>
</dbReference>
<evidence type="ECO:0000256" key="6">
    <source>
        <dbReference type="HAMAP-Rule" id="MF_00361"/>
    </source>
</evidence>
<dbReference type="GO" id="GO:0019674">
    <property type="term" value="P:NAD+ metabolic process"/>
    <property type="evidence" value="ECO:0007669"/>
    <property type="project" value="InterPro"/>
</dbReference>
<proteinExistence type="inferred from homology"/>
<comment type="caution">
    <text evidence="6">Lacks conserved residue(s) required for the propagation of feature annotation.</text>
</comment>
<dbReference type="GO" id="GO:0046872">
    <property type="term" value="F:metal ion binding"/>
    <property type="evidence" value="ECO:0007669"/>
    <property type="project" value="UniProtKB-UniRule"/>
</dbReference>
<dbReference type="NCBIfam" id="NF002521">
    <property type="entry name" value="PRK01911.1"/>
    <property type="match status" value="1"/>
</dbReference>
<evidence type="ECO:0000256" key="4">
    <source>
        <dbReference type="ARBA" id="ARBA00023027"/>
    </source>
</evidence>
<keyword evidence="4 6" id="KW-0520">NAD</keyword>
<feature type="binding site" evidence="6">
    <location>
        <begin position="76"/>
        <end position="77"/>
    </location>
    <ligand>
        <name>NAD(+)</name>
        <dbReference type="ChEBI" id="CHEBI:57540"/>
    </ligand>
</feature>
<sequence>MKKVAIFGQVYKDADEVYVSTLINVLNKAKTDVYINKDFADSIKNTGLKFVDHLDTYDGESGLDSTFDALITLGGDGTILRAFNQIKDLNIPILGINLGRLGFLATVQKTEISKAIKEFLKGEYIVDERVMLKVTSNENGPEFTSLGYALNDLTIAKKDTNSMIGVDAYLNNEYLTTYWADGLIVSTPTGSTGYSLSCQGPVIMPNTNNFLITPVAPHNLNARPIVISDNTEIKLKVLRREDQFLASLDARVSTIDVETEIIVTKANFTAKIILLKNHTFINTLRDKLLWGYDTRNKSVNKQ</sequence>
<dbReference type="HAMAP" id="MF_00361">
    <property type="entry name" value="NAD_kinase"/>
    <property type="match status" value="1"/>
</dbReference>
<dbReference type="GO" id="GO:0005524">
    <property type="term" value="F:ATP binding"/>
    <property type="evidence" value="ECO:0007669"/>
    <property type="project" value="UniProtKB-KW"/>
</dbReference>
<dbReference type="PANTHER" id="PTHR20275:SF0">
    <property type="entry name" value="NAD KINASE"/>
    <property type="match status" value="1"/>
</dbReference>
<protein>
    <recommendedName>
        <fullName evidence="6">NAD kinase</fullName>
        <ecNumber evidence="6">2.7.1.23</ecNumber>
    </recommendedName>
    <alternativeName>
        <fullName evidence="6">ATP-dependent NAD kinase</fullName>
    </alternativeName>
</protein>
<organism evidence="7 8">
    <name type="scientific">Wenyingzhuangia fucanilytica</name>
    <dbReference type="NCBI Taxonomy" id="1790137"/>
    <lineage>
        <taxon>Bacteria</taxon>
        <taxon>Pseudomonadati</taxon>
        <taxon>Bacteroidota</taxon>
        <taxon>Flavobacteriia</taxon>
        <taxon>Flavobacteriales</taxon>
        <taxon>Flavobacteriaceae</taxon>
        <taxon>Wenyingzhuangia</taxon>
    </lineage>
</organism>
<evidence type="ECO:0000256" key="5">
    <source>
        <dbReference type="ARBA" id="ARBA00047925"/>
    </source>
</evidence>
<comment type="subcellular location">
    <subcellularLocation>
        <location evidence="6">Cytoplasm</location>
    </subcellularLocation>
</comment>
<dbReference type="SUPFAM" id="SSF111331">
    <property type="entry name" value="NAD kinase/diacylglycerol kinase-like"/>
    <property type="match status" value="1"/>
</dbReference>
<name>A0A1B1Y8M7_9FLAO</name>
<dbReference type="Gene3D" id="2.60.200.30">
    <property type="entry name" value="Probable inorganic polyphosphate/atp-NAD kinase, domain 2"/>
    <property type="match status" value="1"/>
</dbReference>
<dbReference type="GO" id="GO:0006741">
    <property type="term" value="P:NADP+ biosynthetic process"/>
    <property type="evidence" value="ECO:0007669"/>
    <property type="project" value="UniProtKB-UniRule"/>
</dbReference>
<dbReference type="GO" id="GO:0003951">
    <property type="term" value="F:NAD+ kinase activity"/>
    <property type="evidence" value="ECO:0007669"/>
    <property type="project" value="UniProtKB-UniRule"/>
</dbReference>
<keyword evidence="1 6" id="KW-0808">Transferase</keyword>
<dbReference type="InterPro" id="IPR016064">
    <property type="entry name" value="NAD/diacylglycerol_kinase_sf"/>
</dbReference>
<dbReference type="PANTHER" id="PTHR20275">
    <property type="entry name" value="NAD KINASE"/>
    <property type="match status" value="1"/>
</dbReference>
<keyword evidence="2 6" id="KW-0418">Kinase</keyword>
<evidence type="ECO:0000256" key="2">
    <source>
        <dbReference type="ARBA" id="ARBA00022777"/>
    </source>
</evidence>
<evidence type="ECO:0000256" key="3">
    <source>
        <dbReference type="ARBA" id="ARBA00022857"/>
    </source>
</evidence>
<feature type="binding site" evidence="6">
    <location>
        <position position="181"/>
    </location>
    <ligand>
        <name>NAD(+)</name>
        <dbReference type="ChEBI" id="CHEBI:57540"/>
    </ligand>
</feature>
<dbReference type="GO" id="GO:0051287">
    <property type="term" value="F:NAD binding"/>
    <property type="evidence" value="ECO:0007669"/>
    <property type="project" value="UniProtKB-ARBA"/>
</dbReference>
<feature type="binding site" evidence="6">
    <location>
        <begin position="151"/>
        <end position="152"/>
    </location>
    <ligand>
        <name>NAD(+)</name>
        <dbReference type="ChEBI" id="CHEBI:57540"/>
    </ligand>
</feature>
<keyword evidence="6" id="KW-0963">Cytoplasm</keyword>
<dbReference type="KEGG" id="wfu:AXE80_12965"/>